<accession>A0A7W7RS44</accession>
<dbReference type="InterPro" id="IPR050177">
    <property type="entry name" value="Lipid_A_modif_metabolic_enz"/>
</dbReference>
<keyword evidence="3" id="KW-1185">Reference proteome</keyword>
<sequence length="281" mass="29877">MTVLVTGATGRVGSRSVPRLLQQAGAVRVLVRDATRAEPLARLGAEVVVGDLRDSGDLDGALKGVDAVVHLGAAFRGVSDEEAIAVNHTATVDLAAAALRAGVTRFVYTSTNLVYGPGHGRPAAESVELATPGWAYPTSKADAERALLEMHRTEGLPLRIARLAFVYGDGDPHLAESLHWARDWAAHKRLHMVHHADVAQALVRLISARGVDGETFNVADDAPVTALELCDLNGEPIPAEAASRALDDPWEGIVDPSKIRRELGFRPLYPTVYTARDAGAL</sequence>
<organism evidence="2 3">
    <name type="scientific">Streptosporangium album</name>
    <dbReference type="NCBI Taxonomy" id="47479"/>
    <lineage>
        <taxon>Bacteria</taxon>
        <taxon>Bacillati</taxon>
        <taxon>Actinomycetota</taxon>
        <taxon>Actinomycetes</taxon>
        <taxon>Streptosporangiales</taxon>
        <taxon>Streptosporangiaceae</taxon>
        <taxon>Streptosporangium</taxon>
    </lineage>
</organism>
<dbReference type="Pfam" id="PF01370">
    <property type="entry name" value="Epimerase"/>
    <property type="match status" value="1"/>
</dbReference>
<name>A0A7W7RS44_9ACTN</name>
<dbReference type="SUPFAM" id="SSF51735">
    <property type="entry name" value="NAD(P)-binding Rossmann-fold domains"/>
    <property type="match status" value="1"/>
</dbReference>
<evidence type="ECO:0000259" key="1">
    <source>
        <dbReference type="Pfam" id="PF01370"/>
    </source>
</evidence>
<dbReference type="RefSeq" id="WP_184753604.1">
    <property type="nucleotide sequence ID" value="NZ_BAABEK010000020.1"/>
</dbReference>
<dbReference type="InterPro" id="IPR001509">
    <property type="entry name" value="Epimerase_deHydtase"/>
</dbReference>
<dbReference type="AlphaFoldDB" id="A0A7W7RS44"/>
<dbReference type="InterPro" id="IPR036291">
    <property type="entry name" value="NAD(P)-bd_dom_sf"/>
</dbReference>
<dbReference type="PANTHER" id="PTHR43245">
    <property type="entry name" value="BIFUNCTIONAL POLYMYXIN RESISTANCE PROTEIN ARNA"/>
    <property type="match status" value="1"/>
</dbReference>
<feature type="domain" description="NAD-dependent epimerase/dehydratase" evidence="1">
    <location>
        <begin position="3"/>
        <end position="219"/>
    </location>
</feature>
<dbReference type="Gene3D" id="3.40.50.720">
    <property type="entry name" value="NAD(P)-binding Rossmann-like Domain"/>
    <property type="match status" value="1"/>
</dbReference>
<comment type="caution">
    <text evidence="2">The sequence shown here is derived from an EMBL/GenBank/DDBJ whole genome shotgun (WGS) entry which is preliminary data.</text>
</comment>
<protein>
    <submittedName>
        <fullName evidence="2">Nucleoside-diphosphate-sugar epimerase</fullName>
    </submittedName>
</protein>
<proteinExistence type="predicted"/>
<evidence type="ECO:0000313" key="2">
    <source>
        <dbReference type="EMBL" id="MBB4937190.1"/>
    </source>
</evidence>
<dbReference type="Proteomes" id="UP000534286">
    <property type="component" value="Unassembled WGS sequence"/>
</dbReference>
<dbReference type="EMBL" id="JACHJU010000001">
    <property type="protein sequence ID" value="MBB4937190.1"/>
    <property type="molecule type" value="Genomic_DNA"/>
</dbReference>
<gene>
    <name evidence="2" type="ORF">FHR32_001495</name>
</gene>
<evidence type="ECO:0000313" key="3">
    <source>
        <dbReference type="Proteomes" id="UP000534286"/>
    </source>
</evidence>
<reference evidence="2 3" key="1">
    <citation type="submission" date="2020-08" db="EMBL/GenBank/DDBJ databases">
        <title>Sequencing the genomes of 1000 actinobacteria strains.</title>
        <authorList>
            <person name="Klenk H.-P."/>
        </authorList>
    </citation>
    <scope>NUCLEOTIDE SEQUENCE [LARGE SCALE GENOMIC DNA]</scope>
    <source>
        <strain evidence="2 3">DSM 43023</strain>
    </source>
</reference>